<dbReference type="SUPFAM" id="SSF53098">
    <property type="entry name" value="Ribonuclease H-like"/>
    <property type="match status" value="1"/>
</dbReference>
<dbReference type="InterPro" id="IPR008906">
    <property type="entry name" value="HATC_C_dom"/>
</dbReference>
<evidence type="ECO:0000259" key="1">
    <source>
        <dbReference type="Pfam" id="PF05699"/>
    </source>
</evidence>
<dbReference type="AlphaFoldDB" id="A0AAE0F6J7"/>
<feature type="domain" description="HAT C-terminal dimerisation" evidence="1">
    <location>
        <begin position="430"/>
        <end position="491"/>
    </location>
</feature>
<comment type="caution">
    <text evidence="2">The sequence shown here is derived from an EMBL/GenBank/DDBJ whole genome shotgun (WGS) entry which is preliminary data.</text>
</comment>
<evidence type="ECO:0000313" key="2">
    <source>
        <dbReference type="EMBL" id="KAK3253628.1"/>
    </source>
</evidence>
<evidence type="ECO:0000313" key="3">
    <source>
        <dbReference type="Proteomes" id="UP001190700"/>
    </source>
</evidence>
<dbReference type="Pfam" id="PF05699">
    <property type="entry name" value="Dimer_Tnp_hAT"/>
    <property type="match status" value="1"/>
</dbReference>
<gene>
    <name evidence="2" type="ORF">CYMTET_37126</name>
</gene>
<dbReference type="EMBL" id="LGRX02024720">
    <property type="protein sequence ID" value="KAK3253628.1"/>
    <property type="molecule type" value="Genomic_DNA"/>
</dbReference>
<name>A0AAE0F6J7_9CHLO</name>
<dbReference type="GO" id="GO:0046983">
    <property type="term" value="F:protein dimerization activity"/>
    <property type="evidence" value="ECO:0007669"/>
    <property type="project" value="InterPro"/>
</dbReference>
<keyword evidence="3" id="KW-1185">Reference proteome</keyword>
<accession>A0AAE0F6J7</accession>
<proteinExistence type="predicted"/>
<dbReference type="InterPro" id="IPR012337">
    <property type="entry name" value="RNaseH-like_sf"/>
</dbReference>
<sequence>MFDGTRRLGEALNTVGRFCSEDFAIIQRLVNFVTLNASPDNTALSTVLSNVATRELGLDFDAITGWGRDSVKVNGTATNRLLVIFPSSVDLLCICHTLNNTGDRVGFPEKREFMTSWLTLVQNNNAAKQLWKSLASQAIVGFSNIRWWSRQEVENEICLNFGLLPSFLAQLESDGVGDATTKKMASVYAKDPLRLEVSFAAGYDGTLQLLRTTYELEGDRLEILLVYRRVEALRAFGRSLQEDEGNRGLLPNVDAVIRRASQPALGLKVRKEFAGHGTFTRTISKIDVEDPDEPVYHIVYEDGDRETMVDAELCPLLEVYGGEMRKYAVQELVGAFIYLENRLTGNCDRSYDCSQGYELCRVIQLFDPSYVASHPSIDSSSVQQLSVITPLARGNYGKLLRELEGELPTYKVAVIGFQCDHSDVSAFTSAVLAWWAQNAKELPKWSSAARICFSFSPNSCACERVFSLLKEMFGEDQDNCLADYLQAALMLRYNKRLQTCNMFIQ</sequence>
<protein>
    <recommendedName>
        <fullName evidence="1">HAT C-terminal dimerisation domain-containing protein</fullName>
    </recommendedName>
</protein>
<reference evidence="2 3" key="1">
    <citation type="journal article" date="2015" name="Genome Biol. Evol.">
        <title>Comparative Genomics of a Bacterivorous Green Alga Reveals Evolutionary Causalities and Consequences of Phago-Mixotrophic Mode of Nutrition.</title>
        <authorList>
            <person name="Burns J.A."/>
            <person name="Paasch A."/>
            <person name="Narechania A."/>
            <person name="Kim E."/>
        </authorList>
    </citation>
    <scope>NUCLEOTIDE SEQUENCE [LARGE SCALE GENOMIC DNA]</scope>
    <source>
        <strain evidence="2 3">PLY_AMNH</strain>
    </source>
</reference>
<organism evidence="2 3">
    <name type="scientific">Cymbomonas tetramitiformis</name>
    <dbReference type="NCBI Taxonomy" id="36881"/>
    <lineage>
        <taxon>Eukaryota</taxon>
        <taxon>Viridiplantae</taxon>
        <taxon>Chlorophyta</taxon>
        <taxon>Pyramimonadophyceae</taxon>
        <taxon>Pyramimonadales</taxon>
        <taxon>Pyramimonadaceae</taxon>
        <taxon>Cymbomonas</taxon>
    </lineage>
</organism>
<dbReference type="Proteomes" id="UP001190700">
    <property type="component" value="Unassembled WGS sequence"/>
</dbReference>